<name>A0A3M7R7K9_BRAPC</name>
<protein>
    <submittedName>
        <fullName evidence="2">Uncharacterized protein</fullName>
    </submittedName>
</protein>
<accession>A0A3M7R7K9</accession>
<comment type="caution">
    <text evidence="2">The sequence shown here is derived from an EMBL/GenBank/DDBJ whole genome shotgun (WGS) entry which is preliminary data.</text>
</comment>
<keyword evidence="3" id="KW-1185">Reference proteome</keyword>
<feature type="compositionally biased region" description="Acidic residues" evidence="1">
    <location>
        <begin position="24"/>
        <end position="36"/>
    </location>
</feature>
<gene>
    <name evidence="2" type="ORF">BpHYR1_031278</name>
</gene>
<dbReference type="AlphaFoldDB" id="A0A3M7R7K9"/>
<dbReference type="OrthoDB" id="10196090at2759"/>
<proteinExistence type="predicted"/>
<sequence length="89" mass="10571">MIDVKIDFQQFLEPINTVLVFQTEENEGSGEEDEYENPVSTNNNKRKRSRVVWTFKKQFENEELVNSKVKDKWSKYKTHEIQTATLNNS</sequence>
<dbReference type="EMBL" id="REGN01004017">
    <property type="protein sequence ID" value="RNA19602.1"/>
    <property type="molecule type" value="Genomic_DNA"/>
</dbReference>
<reference evidence="2 3" key="1">
    <citation type="journal article" date="2018" name="Sci. Rep.">
        <title>Genomic signatures of local adaptation to the degree of environmental predictability in rotifers.</title>
        <authorList>
            <person name="Franch-Gras L."/>
            <person name="Hahn C."/>
            <person name="Garcia-Roger E.M."/>
            <person name="Carmona M.J."/>
            <person name="Serra M."/>
            <person name="Gomez A."/>
        </authorList>
    </citation>
    <scope>NUCLEOTIDE SEQUENCE [LARGE SCALE GENOMIC DNA]</scope>
    <source>
        <strain evidence="2">HYR1</strain>
    </source>
</reference>
<dbReference type="Proteomes" id="UP000276133">
    <property type="component" value="Unassembled WGS sequence"/>
</dbReference>
<feature type="region of interest" description="Disordered" evidence="1">
    <location>
        <begin position="23"/>
        <end position="45"/>
    </location>
</feature>
<evidence type="ECO:0000313" key="3">
    <source>
        <dbReference type="Proteomes" id="UP000276133"/>
    </source>
</evidence>
<evidence type="ECO:0000313" key="2">
    <source>
        <dbReference type="EMBL" id="RNA19602.1"/>
    </source>
</evidence>
<organism evidence="2 3">
    <name type="scientific">Brachionus plicatilis</name>
    <name type="common">Marine rotifer</name>
    <name type="synonym">Brachionus muelleri</name>
    <dbReference type="NCBI Taxonomy" id="10195"/>
    <lineage>
        <taxon>Eukaryota</taxon>
        <taxon>Metazoa</taxon>
        <taxon>Spiralia</taxon>
        <taxon>Gnathifera</taxon>
        <taxon>Rotifera</taxon>
        <taxon>Eurotatoria</taxon>
        <taxon>Monogononta</taxon>
        <taxon>Pseudotrocha</taxon>
        <taxon>Ploima</taxon>
        <taxon>Brachionidae</taxon>
        <taxon>Brachionus</taxon>
    </lineage>
</organism>
<evidence type="ECO:0000256" key="1">
    <source>
        <dbReference type="SAM" id="MobiDB-lite"/>
    </source>
</evidence>